<evidence type="ECO:0000256" key="4">
    <source>
        <dbReference type="ARBA" id="ARBA00023002"/>
    </source>
</evidence>
<sequence>MEHVVVIGAGQAGFSLAAKLRGEGFSGRLTLIGDEPHPPYQRPPLSKKYLLGEMEKERLFFRPPAFYAEQGIELRLGRGVGAIDRTARTVTLGDEVIGWDTLAICTGAEPLRVPAARGGDLAGVYAIRRLADIDACGAEFRPGRRLVVIGGGYVGLEAAAVARSRGLEVVLLQRSERILRRVASAETAAFIHALHERHGVEIRLDAQIARLTGEGRVDGVELACGTRIPADFVIAGIGADCVPPLAVGAGLSVGRGILVDAFGRTSDPAIWAAGDCAEFAFRDAPTLLESVQNAVDQAETVARNMLGAAVPYEPAPWFWSDQYDLSLQIAGLGRGHDRVVMRPGAREGSRSHWYYRGGTLLACDAMNDPRAYMTAKRLLESGRSPDPALVADPQVELKSFLR</sequence>
<dbReference type="InterPro" id="IPR036188">
    <property type="entry name" value="FAD/NAD-bd_sf"/>
</dbReference>
<evidence type="ECO:0000259" key="5">
    <source>
        <dbReference type="Pfam" id="PF07992"/>
    </source>
</evidence>
<dbReference type="SUPFAM" id="SSF51905">
    <property type="entry name" value="FAD/NAD(P)-binding domain"/>
    <property type="match status" value="1"/>
</dbReference>
<dbReference type="EMBL" id="JACVXA010000069">
    <property type="protein sequence ID" value="MBE3640057.1"/>
    <property type="molecule type" value="Genomic_DNA"/>
</dbReference>
<accession>A0A8J6YYC4</accession>
<comment type="cofactor">
    <cofactor evidence="1">
        <name>FAD</name>
        <dbReference type="ChEBI" id="CHEBI:57692"/>
    </cofactor>
</comment>
<name>A0A8J6YYC4_9RHOB</name>
<dbReference type="InterPro" id="IPR023753">
    <property type="entry name" value="FAD/NAD-binding_dom"/>
</dbReference>
<dbReference type="InterPro" id="IPR050446">
    <property type="entry name" value="FAD-oxidoreductase/Apoptosis"/>
</dbReference>
<dbReference type="PRINTS" id="PR00368">
    <property type="entry name" value="FADPNR"/>
</dbReference>
<evidence type="ECO:0000313" key="7">
    <source>
        <dbReference type="EMBL" id="MBE3640057.1"/>
    </source>
</evidence>
<dbReference type="PANTHER" id="PTHR43557:SF2">
    <property type="entry name" value="RIESKE DOMAIN-CONTAINING PROTEIN-RELATED"/>
    <property type="match status" value="1"/>
</dbReference>
<protein>
    <submittedName>
        <fullName evidence="7">FAD-dependent oxidoreductase</fullName>
    </submittedName>
</protein>
<evidence type="ECO:0000256" key="1">
    <source>
        <dbReference type="ARBA" id="ARBA00001974"/>
    </source>
</evidence>
<dbReference type="PANTHER" id="PTHR43557">
    <property type="entry name" value="APOPTOSIS-INDUCING FACTOR 1"/>
    <property type="match status" value="1"/>
</dbReference>
<dbReference type="Gene3D" id="3.50.50.60">
    <property type="entry name" value="FAD/NAD(P)-binding domain"/>
    <property type="match status" value="2"/>
</dbReference>
<keyword evidence="4" id="KW-0560">Oxidoreductase</keyword>
<evidence type="ECO:0000256" key="2">
    <source>
        <dbReference type="ARBA" id="ARBA00022630"/>
    </source>
</evidence>
<dbReference type="InterPro" id="IPR016156">
    <property type="entry name" value="FAD/NAD-linked_Rdtase_dimer_sf"/>
</dbReference>
<dbReference type="InterPro" id="IPR028202">
    <property type="entry name" value="Reductase_C"/>
</dbReference>
<feature type="domain" description="Reductase C-terminal" evidence="6">
    <location>
        <begin position="317"/>
        <end position="400"/>
    </location>
</feature>
<reference evidence="7" key="1">
    <citation type="submission" date="2020-09" db="EMBL/GenBank/DDBJ databases">
        <title>A novel bacterium of genus Mangrovicoccus, isolated from South China Sea.</title>
        <authorList>
            <person name="Huang H."/>
            <person name="Mo K."/>
            <person name="Hu Y."/>
        </authorList>
    </citation>
    <scope>NUCLEOTIDE SEQUENCE</scope>
    <source>
        <strain evidence="7">HB182678</strain>
    </source>
</reference>
<dbReference type="AlphaFoldDB" id="A0A8J6YYC4"/>
<keyword evidence="3" id="KW-0274">FAD</keyword>
<evidence type="ECO:0000259" key="6">
    <source>
        <dbReference type="Pfam" id="PF14759"/>
    </source>
</evidence>
<gene>
    <name evidence="7" type="ORF">ICN82_17775</name>
</gene>
<keyword evidence="2" id="KW-0285">Flavoprotein</keyword>
<dbReference type="Pfam" id="PF14759">
    <property type="entry name" value="Reductase_C"/>
    <property type="match status" value="1"/>
</dbReference>
<dbReference type="Proteomes" id="UP000609121">
    <property type="component" value="Unassembled WGS sequence"/>
</dbReference>
<feature type="domain" description="FAD/NAD(P)-binding" evidence="5">
    <location>
        <begin position="3"/>
        <end position="298"/>
    </location>
</feature>
<comment type="caution">
    <text evidence="7">The sequence shown here is derived from an EMBL/GenBank/DDBJ whole genome shotgun (WGS) entry which is preliminary data.</text>
</comment>
<dbReference type="RefSeq" id="WP_193185524.1">
    <property type="nucleotide sequence ID" value="NZ_JACVXA010000069.1"/>
</dbReference>
<organism evidence="7 8">
    <name type="scientific">Mangrovicoccus algicola</name>
    <dbReference type="NCBI Taxonomy" id="2771008"/>
    <lineage>
        <taxon>Bacteria</taxon>
        <taxon>Pseudomonadati</taxon>
        <taxon>Pseudomonadota</taxon>
        <taxon>Alphaproteobacteria</taxon>
        <taxon>Rhodobacterales</taxon>
        <taxon>Paracoccaceae</taxon>
        <taxon>Mangrovicoccus</taxon>
    </lineage>
</organism>
<evidence type="ECO:0000256" key="3">
    <source>
        <dbReference type="ARBA" id="ARBA00022827"/>
    </source>
</evidence>
<proteinExistence type="predicted"/>
<keyword evidence="8" id="KW-1185">Reference proteome</keyword>
<dbReference type="PRINTS" id="PR00411">
    <property type="entry name" value="PNDRDTASEI"/>
</dbReference>
<dbReference type="GO" id="GO:0016651">
    <property type="term" value="F:oxidoreductase activity, acting on NAD(P)H"/>
    <property type="evidence" value="ECO:0007669"/>
    <property type="project" value="TreeGrafter"/>
</dbReference>
<dbReference type="SUPFAM" id="SSF55424">
    <property type="entry name" value="FAD/NAD-linked reductases, dimerisation (C-terminal) domain"/>
    <property type="match status" value="1"/>
</dbReference>
<dbReference type="GO" id="GO:0005737">
    <property type="term" value="C:cytoplasm"/>
    <property type="evidence" value="ECO:0007669"/>
    <property type="project" value="TreeGrafter"/>
</dbReference>
<dbReference type="Pfam" id="PF07992">
    <property type="entry name" value="Pyr_redox_2"/>
    <property type="match status" value="1"/>
</dbReference>
<evidence type="ECO:0000313" key="8">
    <source>
        <dbReference type="Proteomes" id="UP000609121"/>
    </source>
</evidence>
<dbReference type="Gene3D" id="3.30.390.30">
    <property type="match status" value="1"/>
</dbReference>